<dbReference type="Gene3D" id="3.40.50.150">
    <property type="entry name" value="Vaccinia Virus protein VP39"/>
    <property type="match status" value="1"/>
</dbReference>
<accession>A0ABZ0IJC4</accession>
<dbReference type="Pfam" id="PF08241">
    <property type="entry name" value="Methyltransf_11"/>
    <property type="match status" value="1"/>
</dbReference>
<evidence type="ECO:0000313" key="5">
    <source>
        <dbReference type="EMBL" id="WOK04415.1"/>
    </source>
</evidence>
<dbReference type="PANTHER" id="PTHR44942:SF4">
    <property type="entry name" value="METHYLTRANSFERASE TYPE 11 DOMAIN-CONTAINING PROTEIN"/>
    <property type="match status" value="1"/>
</dbReference>
<keyword evidence="6" id="KW-1185">Reference proteome</keyword>
<feature type="domain" description="Methyltransferase type 11" evidence="4">
    <location>
        <begin position="39"/>
        <end position="127"/>
    </location>
</feature>
<protein>
    <submittedName>
        <fullName evidence="5">Class I SAM-dependent methyltransferase</fullName>
    </submittedName>
</protein>
<evidence type="ECO:0000256" key="2">
    <source>
        <dbReference type="ARBA" id="ARBA00022603"/>
    </source>
</evidence>
<dbReference type="CDD" id="cd02440">
    <property type="entry name" value="AdoMet_MTases"/>
    <property type="match status" value="1"/>
</dbReference>
<dbReference type="RefSeq" id="WP_317487225.1">
    <property type="nucleotide sequence ID" value="NZ_CP136051.1"/>
</dbReference>
<keyword evidence="3" id="KW-0808">Transferase</keyword>
<proteinExistence type="inferred from homology"/>
<dbReference type="GO" id="GO:0032259">
    <property type="term" value="P:methylation"/>
    <property type="evidence" value="ECO:0007669"/>
    <property type="project" value="UniProtKB-KW"/>
</dbReference>
<dbReference type="EMBL" id="CP136051">
    <property type="protein sequence ID" value="WOK04415.1"/>
    <property type="molecule type" value="Genomic_DNA"/>
</dbReference>
<sequence>MTEDYDAVIAHHYNAYRPPLHQVILTKCLRPGTVYDNGLDIGSGTGQSCIALADFCEKITGAEPSKEMLAQAIGHSKVTYVHFDGINLPFADSSFDLVTFAGSLFYARSQGILNEVVRVCLPNAIVIAYDFEVLFQRLPFGFHLPEESVGYNHRASFSGLEMNGLRETDSFVSDYQLGVSAENLAHLLLSAGSFYNYFSERYTASDPFGLLVRELSQHAIVHSIGARLYATVYKVGVK</sequence>
<gene>
    <name evidence="5" type="ORF">RT717_15145</name>
</gene>
<dbReference type="PANTHER" id="PTHR44942">
    <property type="entry name" value="METHYLTRANSF_11 DOMAIN-CONTAINING PROTEIN"/>
    <property type="match status" value="1"/>
</dbReference>
<keyword evidence="2 5" id="KW-0489">Methyltransferase</keyword>
<name>A0ABZ0IJC4_9BACT</name>
<evidence type="ECO:0000256" key="1">
    <source>
        <dbReference type="ARBA" id="ARBA00008361"/>
    </source>
</evidence>
<evidence type="ECO:0000256" key="3">
    <source>
        <dbReference type="ARBA" id="ARBA00022679"/>
    </source>
</evidence>
<dbReference type="InterPro" id="IPR013216">
    <property type="entry name" value="Methyltransf_11"/>
</dbReference>
<dbReference type="SUPFAM" id="SSF53335">
    <property type="entry name" value="S-adenosyl-L-methionine-dependent methyltransferases"/>
    <property type="match status" value="1"/>
</dbReference>
<dbReference type="InterPro" id="IPR029063">
    <property type="entry name" value="SAM-dependent_MTases_sf"/>
</dbReference>
<reference evidence="5 6" key="1">
    <citation type="journal article" date="2023" name="Microbiol. Resour. Announc.">
        <title>Complete Genome Sequence of Imperialibacter roseus strain P4T.</title>
        <authorList>
            <person name="Tizabi D.R."/>
            <person name="Bachvaroff T."/>
            <person name="Hill R.T."/>
        </authorList>
    </citation>
    <scope>NUCLEOTIDE SEQUENCE [LARGE SCALE GENOMIC DNA]</scope>
    <source>
        <strain evidence="5 6">P4T</strain>
    </source>
</reference>
<dbReference type="InterPro" id="IPR051052">
    <property type="entry name" value="Diverse_substrate_MTase"/>
</dbReference>
<comment type="similarity">
    <text evidence="1">Belongs to the methyltransferase superfamily.</text>
</comment>
<dbReference type="GO" id="GO:0008168">
    <property type="term" value="F:methyltransferase activity"/>
    <property type="evidence" value="ECO:0007669"/>
    <property type="project" value="UniProtKB-KW"/>
</dbReference>
<evidence type="ECO:0000313" key="6">
    <source>
        <dbReference type="Proteomes" id="UP001302349"/>
    </source>
</evidence>
<evidence type="ECO:0000259" key="4">
    <source>
        <dbReference type="Pfam" id="PF08241"/>
    </source>
</evidence>
<dbReference type="Proteomes" id="UP001302349">
    <property type="component" value="Chromosome"/>
</dbReference>
<organism evidence="5 6">
    <name type="scientific">Imperialibacter roseus</name>
    <dbReference type="NCBI Taxonomy" id="1324217"/>
    <lineage>
        <taxon>Bacteria</taxon>
        <taxon>Pseudomonadati</taxon>
        <taxon>Bacteroidota</taxon>
        <taxon>Cytophagia</taxon>
        <taxon>Cytophagales</taxon>
        <taxon>Flammeovirgaceae</taxon>
        <taxon>Imperialibacter</taxon>
    </lineage>
</organism>